<dbReference type="PANTHER" id="PTHR46044:SF1">
    <property type="entry name" value="CN HYDROLASE DOMAIN-CONTAINING PROTEIN"/>
    <property type="match status" value="1"/>
</dbReference>
<dbReference type="PROSITE" id="PS00920">
    <property type="entry name" value="NITRIL_CHT_1"/>
    <property type="match status" value="1"/>
</dbReference>
<keyword evidence="4" id="KW-0378">Hydrolase</keyword>
<reference evidence="4 5" key="1">
    <citation type="submission" date="2023-09" db="EMBL/GenBank/DDBJ databases">
        <authorList>
            <person name="Rey-Velasco X."/>
        </authorList>
    </citation>
    <scope>NUCLEOTIDE SEQUENCE [LARGE SCALE GENOMIC DNA]</scope>
    <source>
        <strain evidence="4 5">P117</strain>
    </source>
</reference>
<dbReference type="PROSITE" id="PS50263">
    <property type="entry name" value="CN_HYDROLASE"/>
    <property type="match status" value="1"/>
</dbReference>
<dbReference type="InterPro" id="IPR044149">
    <property type="entry name" value="Nitrilases_CHs"/>
</dbReference>
<dbReference type="GO" id="GO:0016787">
    <property type="term" value="F:hydrolase activity"/>
    <property type="evidence" value="ECO:0007669"/>
    <property type="project" value="UniProtKB-KW"/>
</dbReference>
<dbReference type="InterPro" id="IPR000132">
    <property type="entry name" value="Nitrilase/CN_hydratase_CS"/>
</dbReference>
<evidence type="ECO:0000259" key="3">
    <source>
        <dbReference type="PROSITE" id="PS50263"/>
    </source>
</evidence>
<proteinExistence type="inferred from homology"/>
<dbReference type="SUPFAM" id="SSF56317">
    <property type="entry name" value="Carbon-nitrogen hydrolase"/>
    <property type="match status" value="1"/>
</dbReference>
<evidence type="ECO:0000256" key="2">
    <source>
        <dbReference type="PROSITE-ProRule" id="PRU10139"/>
    </source>
</evidence>
<dbReference type="PANTHER" id="PTHR46044">
    <property type="entry name" value="NITRILASE"/>
    <property type="match status" value="1"/>
</dbReference>
<dbReference type="CDD" id="cd07564">
    <property type="entry name" value="nitrilases_CHs"/>
    <property type="match status" value="1"/>
</dbReference>
<feature type="active site" description="Proton acceptor" evidence="2">
    <location>
        <position position="54"/>
    </location>
</feature>
<protein>
    <submittedName>
        <fullName evidence="4">Carbon-nitrogen hydrolase family protein</fullName>
    </submittedName>
</protein>
<comment type="similarity">
    <text evidence="1">Belongs to the carbon-nitrogen hydrolase superfamily. Nitrilase family.</text>
</comment>
<dbReference type="EMBL" id="JAVRHX010000003">
    <property type="protein sequence ID" value="MDT0595693.1"/>
    <property type="molecule type" value="Genomic_DNA"/>
</dbReference>
<dbReference type="Pfam" id="PF00795">
    <property type="entry name" value="CN_hydrolase"/>
    <property type="match status" value="1"/>
</dbReference>
<name>A0ABU2ZST3_9ALTE</name>
<organism evidence="4 5">
    <name type="scientific">Glaciecola petra</name>
    <dbReference type="NCBI Taxonomy" id="3075602"/>
    <lineage>
        <taxon>Bacteria</taxon>
        <taxon>Pseudomonadati</taxon>
        <taxon>Pseudomonadota</taxon>
        <taxon>Gammaproteobacteria</taxon>
        <taxon>Alteromonadales</taxon>
        <taxon>Alteromonadaceae</taxon>
        <taxon>Glaciecola</taxon>
    </lineage>
</organism>
<dbReference type="Gene3D" id="3.60.110.10">
    <property type="entry name" value="Carbon-nitrogen hydrolase"/>
    <property type="match status" value="1"/>
</dbReference>
<evidence type="ECO:0000313" key="4">
    <source>
        <dbReference type="EMBL" id="MDT0595693.1"/>
    </source>
</evidence>
<keyword evidence="5" id="KW-1185">Reference proteome</keyword>
<dbReference type="InterPro" id="IPR036526">
    <property type="entry name" value="C-N_Hydrolase_sf"/>
</dbReference>
<evidence type="ECO:0000313" key="5">
    <source>
        <dbReference type="Proteomes" id="UP001253545"/>
    </source>
</evidence>
<dbReference type="InterPro" id="IPR003010">
    <property type="entry name" value="C-N_Hydrolase"/>
</dbReference>
<gene>
    <name evidence="4" type="ORF">RM552_12615</name>
</gene>
<sequence>METNKLDRHSTQFLNVAIAQIAPVWLDRVASTEKVMQAISEASEKGAELVTFGETLLPGYPFWLASTGGANFNSPLQKKIHAHYLSQAINIESGHLQTICELAKQKKIAVVLGIAERASDRGGHTIYCSLVYISQHGEIKNVHRKLMPTYEERLAWGPGDGHGLRTFPIKDFTLGTLNCWENWMPLARAALYAQGEDLHIASWPGGDHNTHDITRCIAKEGRSFVVSVSGLMRREDFPVNTPHYEEIIASVPNTLANGASCVAAPDGSWLLEPQVGKEGVYLVELDHQWVYRERQNFDPVGHYSRPDVTQLVINRERQNTLKTKNN</sequence>
<accession>A0ABU2ZST3</accession>
<dbReference type="Proteomes" id="UP001253545">
    <property type="component" value="Unassembled WGS sequence"/>
</dbReference>
<evidence type="ECO:0000256" key="1">
    <source>
        <dbReference type="ARBA" id="ARBA00008129"/>
    </source>
</evidence>
<dbReference type="RefSeq" id="WP_311369207.1">
    <property type="nucleotide sequence ID" value="NZ_JAVRHX010000003.1"/>
</dbReference>
<comment type="caution">
    <text evidence="4">The sequence shown here is derived from an EMBL/GenBank/DDBJ whole genome shotgun (WGS) entry which is preliminary data.</text>
</comment>
<feature type="domain" description="CN hydrolase" evidence="3">
    <location>
        <begin position="14"/>
        <end position="287"/>
    </location>
</feature>